<evidence type="ECO:0000256" key="5">
    <source>
        <dbReference type="ARBA" id="ARBA00022989"/>
    </source>
</evidence>
<dbReference type="PANTHER" id="PTHR33562:SF29">
    <property type="entry name" value="PROTEIN SLEEPLESS"/>
    <property type="match status" value="1"/>
</dbReference>
<protein>
    <submittedName>
        <fullName evidence="10">Putative conserved secreted protein</fullName>
    </submittedName>
</protein>
<sequence length="171" mass="19678">MERLFRSVALAVLLQLCFFIDYAASIKCYRCTVAPSARLNQTMLCAKFDESNFFAVDCPYSTMCMKKIFRLRLMNGQEVETVTRDCAQQKRTDEVFRNGRWEKESTIEEAYEEGCETIEENKSAQQSMTIFCHCRGSLCNAAPKETLVSYHVDAMAVILVFNAMKYFQSID</sequence>
<dbReference type="InterPro" id="IPR031424">
    <property type="entry name" value="QVR-like"/>
</dbReference>
<dbReference type="GO" id="GO:0030431">
    <property type="term" value="P:sleep"/>
    <property type="evidence" value="ECO:0007669"/>
    <property type="project" value="InterPro"/>
</dbReference>
<keyword evidence="7" id="KW-0325">Glycoprotein</keyword>
<name>A0A1L8DP43_9DIPT</name>
<dbReference type="GO" id="GO:0032222">
    <property type="term" value="P:regulation of synaptic transmission, cholinergic"/>
    <property type="evidence" value="ECO:0007669"/>
    <property type="project" value="InterPro"/>
</dbReference>
<reference evidence="10" key="1">
    <citation type="submission" date="2016-12" db="EMBL/GenBank/DDBJ databases">
        <title>An insight into the sialome and mialome of the sand fly, Nyssomyia neivai.</title>
        <authorList>
            <person name="Sebastian V."/>
            <person name="Goulart T.M."/>
            <person name="Oliveira W."/>
            <person name="Calvo E."/>
            <person name="Oliveira L.F."/>
            <person name="Pinto M.C."/>
            <person name="Rosselino A.M."/>
            <person name="Ribeiro J.M."/>
        </authorList>
    </citation>
    <scope>NUCLEOTIDE SEQUENCE</scope>
</reference>
<dbReference type="AlphaFoldDB" id="A0A1L8DP43"/>
<evidence type="ECO:0000256" key="2">
    <source>
        <dbReference type="ARBA" id="ARBA00022622"/>
    </source>
</evidence>
<evidence type="ECO:0000256" key="8">
    <source>
        <dbReference type="ARBA" id="ARBA00023288"/>
    </source>
</evidence>
<keyword evidence="5" id="KW-1133">Transmembrane helix</keyword>
<proteinExistence type="predicted"/>
<evidence type="ECO:0000313" key="10">
    <source>
        <dbReference type="EMBL" id="JAV08209.1"/>
    </source>
</evidence>
<keyword evidence="4 9" id="KW-0732">Signal</keyword>
<evidence type="ECO:0000256" key="6">
    <source>
        <dbReference type="ARBA" id="ARBA00023136"/>
    </source>
</evidence>
<feature type="signal peptide" evidence="9">
    <location>
        <begin position="1"/>
        <end position="25"/>
    </location>
</feature>
<keyword evidence="8" id="KW-0449">Lipoprotein</keyword>
<evidence type="ECO:0000256" key="4">
    <source>
        <dbReference type="ARBA" id="ARBA00022729"/>
    </source>
</evidence>
<dbReference type="PANTHER" id="PTHR33562">
    <property type="entry name" value="ATILLA, ISOFORM B-RELATED-RELATED"/>
    <property type="match status" value="1"/>
</dbReference>
<dbReference type="EMBL" id="GFDF01005875">
    <property type="protein sequence ID" value="JAV08209.1"/>
    <property type="molecule type" value="Transcribed_RNA"/>
</dbReference>
<keyword evidence="3" id="KW-0812">Transmembrane</keyword>
<comment type="subcellular location">
    <subcellularLocation>
        <location evidence="1">Membrane</location>
        <topology evidence="1">Lipid-anchor</topology>
        <topology evidence="1">GPI-anchor</topology>
    </subcellularLocation>
</comment>
<keyword evidence="2" id="KW-0336">GPI-anchor</keyword>
<organism evidence="10">
    <name type="scientific">Nyssomyia neivai</name>
    <dbReference type="NCBI Taxonomy" id="330878"/>
    <lineage>
        <taxon>Eukaryota</taxon>
        <taxon>Metazoa</taxon>
        <taxon>Ecdysozoa</taxon>
        <taxon>Arthropoda</taxon>
        <taxon>Hexapoda</taxon>
        <taxon>Insecta</taxon>
        <taxon>Pterygota</taxon>
        <taxon>Neoptera</taxon>
        <taxon>Endopterygota</taxon>
        <taxon>Diptera</taxon>
        <taxon>Nematocera</taxon>
        <taxon>Psychodoidea</taxon>
        <taxon>Psychodidae</taxon>
        <taxon>Nyssomyia</taxon>
    </lineage>
</organism>
<evidence type="ECO:0000256" key="1">
    <source>
        <dbReference type="ARBA" id="ARBA00004589"/>
    </source>
</evidence>
<dbReference type="Pfam" id="PF17064">
    <property type="entry name" value="QVR"/>
    <property type="match status" value="1"/>
</dbReference>
<evidence type="ECO:0000256" key="9">
    <source>
        <dbReference type="SAM" id="SignalP"/>
    </source>
</evidence>
<keyword evidence="6" id="KW-0472">Membrane</keyword>
<evidence type="ECO:0000256" key="7">
    <source>
        <dbReference type="ARBA" id="ARBA00023180"/>
    </source>
</evidence>
<dbReference type="InterPro" id="IPR050975">
    <property type="entry name" value="Sleep_regulator"/>
</dbReference>
<dbReference type="GO" id="GO:0098552">
    <property type="term" value="C:side of membrane"/>
    <property type="evidence" value="ECO:0007669"/>
    <property type="project" value="UniProtKB-KW"/>
</dbReference>
<accession>A0A1L8DP43</accession>
<feature type="chain" id="PRO_5012815162" evidence="9">
    <location>
        <begin position="26"/>
        <end position="171"/>
    </location>
</feature>
<evidence type="ECO:0000256" key="3">
    <source>
        <dbReference type="ARBA" id="ARBA00022692"/>
    </source>
</evidence>